<evidence type="ECO:0000256" key="6">
    <source>
        <dbReference type="ARBA" id="ARBA00022719"/>
    </source>
</evidence>
<feature type="transmembrane region" description="Helical" evidence="11">
    <location>
        <begin position="6"/>
        <end position="25"/>
    </location>
</feature>
<comment type="catalytic activity">
    <reaction evidence="11 12">
        <text>a quinone + NADH + 5 H(+)(in) = a quinol + NAD(+) + 4 H(+)(out)</text>
        <dbReference type="Rhea" id="RHEA:57888"/>
        <dbReference type="ChEBI" id="CHEBI:15378"/>
        <dbReference type="ChEBI" id="CHEBI:24646"/>
        <dbReference type="ChEBI" id="CHEBI:57540"/>
        <dbReference type="ChEBI" id="CHEBI:57945"/>
        <dbReference type="ChEBI" id="CHEBI:132124"/>
    </reaction>
</comment>
<keyword evidence="9 11" id="KW-0520">NAD</keyword>
<keyword evidence="4 11" id="KW-1003">Cell membrane</keyword>
<evidence type="ECO:0000256" key="2">
    <source>
        <dbReference type="ARBA" id="ARBA00008472"/>
    </source>
</evidence>
<dbReference type="PANTHER" id="PTHR11058">
    <property type="entry name" value="NADH-UBIQUINONE OXIDOREDUCTASE CHAIN 3"/>
    <property type="match status" value="1"/>
</dbReference>
<evidence type="ECO:0000256" key="8">
    <source>
        <dbReference type="ARBA" id="ARBA00022989"/>
    </source>
</evidence>
<evidence type="ECO:0000256" key="12">
    <source>
        <dbReference type="RuleBase" id="RU003639"/>
    </source>
</evidence>
<evidence type="ECO:0000256" key="9">
    <source>
        <dbReference type="ARBA" id="ARBA00023027"/>
    </source>
</evidence>
<dbReference type="GO" id="GO:0005886">
    <property type="term" value="C:plasma membrane"/>
    <property type="evidence" value="ECO:0007669"/>
    <property type="project" value="UniProtKB-SubCell"/>
</dbReference>
<dbReference type="Proteomes" id="UP000885621">
    <property type="component" value="Unassembled WGS sequence"/>
</dbReference>
<keyword evidence="8 11" id="KW-1133">Transmembrane helix</keyword>
<keyword evidence="7 11" id="KW-1278">Translocase</keyword>
<reference evidence="13" key="1">
    <citation type="journal article" date="2020" name="mSystems">
        <title>Genome- and Community-Level Interaction Insights into Carbon Utilization and Element Cycling Functions of Hydrothermarchaeota in Hydrothermal Sediment.</title>
        <authorList>
            <person name="Zhou Z."/>
            <person name="Liu Y."/>
            <person name="Xu W."/>
            <person name="Pan J."/>
            <person name="Luo Z.H."/>
            <person name="Li M."/>
        </authorList>
    </citation>
    <scope>NUCLEOTIDE SEQUENCE [LARGE SCALE GENOMIC DNA]</scope>
    <source>
        <strain evidence="13">SpSt-1257</strain>
    </source>
</reference>
<keyword evidence="11" id="KW-0830">Ubiquinone</keyword>
<comment type="similarity">
    <text evidence="2 11 12">Belongs to the complex I subunit 3 family.</text>
</comment>
<comment type="subcellular location">
    <subcellularLocation>
        <location evidence="11 12">Cell membrane</location>
        <topology evidence="11 12">Multi-pass membrane protein</topology>
    </subcellularLocation>
    <subcellularLocation>
        <location evidence="1">Membrane</location>
        <topology evidence="1">Multi-pass membrane protein</topology>
    </subcellularLocation>
</comment>
<dbReference type="InterPro" id="IPR000440">
    <property type="entry name" value="NADH_UbQ/plastoQ_OxRdtase_su3"/>
</dbReference>
<organism evidence="13">
    <name type="scientific">Sulfurihydrogenibium azorense</name>
    <dbReference type="NCBI Taxonomy" id="309806"/>
    <lineage>
        <taxon>Bacteria</taxon>
        <taxon>Pseudomonadati</taxon>
        <taxon>Aquificota</taxon>
        <taxon>Aquificia</taxon>
        <taxon>Aquificales</taxon>
        <taxon>Hydrogenothermaceae</taxon>
        <taxon>Sulfurihydrogenibium</taxon>
    </lineage>
</organism>
<evidence type="ECO:0000256" key="11">
    <source>
        <dbReference type="HAMAP-Rule" id="MF_01394"/>
    </source>
</evidence>
<dbReference type="GO" id="GO:0048038">
    <property type="term" value="F:quinone binding"/>
    <property type="evidence" value="ECO:0007669"/>
    <property type="project" value="UniProtKB-KW"/>
</dbReference>
<evidence type="ECO:0000256" key="1">
    <source>
        <dbReference type="ARBA" id="ARBA00004141"/>
    </source>
</evidence>
<evidence type="ECO:0000256" key="7">
    <source>
        <dbReference type="ARBA" id="ARBA00022967"/>
    </source>
</evidence>
<feature type="transmembrane region" description="Helical" evidence="11">
    <location>
        <begin position="91"/>
        <end position="114"/>
    </location>
</feature>
<feature type="transmembrane region" description="Helical" evidence="11">
    <location>
        <begin position="61"/>
        <end position="85"/>
    </location>
</feature>
<gene>
    <name evidence="11" type="primary">nuoA</name>
    <name evidence="13" type="ORF">ENO34_02170</name>
</gene>
<keyword evidence="3 11" id="KW-0813">Transport</keyword>
<keyword evidence="10 11" id="KW-0472">Membrane</keyword>
<comment type="subunit">
    <text evidence="11">NDH-1 is composed of 14 different subunits. Subunits NuoA, H, J, K, L, M, N constitute the membrane sector of the complex.</text>
</comment>
<accession>A0A831YD17</accession>
<evidence type="ECO:0000256" key="10">
    <source>
        <dbReference type="ARBA" id="ARBA00023136"/>
    </source>
</evidence>
<dbReference type="Gene3D" id="1.20.58.1610">
    <property type="entry name" value="NADH:ubiquinone/plastoquinone oxidoreductase, chain 3"/>
    <property type="match status" value="1"/>
</dbReference>
<comment type="caution">
    <text evidence="13">The sequence shown here is derived from an EMBL/GenBank/DDBJ whole genome shotgun (WGS) entry which is preliminary data.</text>
</comment>
<dbReference type="EMBL" id="DSFC01000124">
    <property type="protein sequence ID" value="HEV09187.1"/>
    <property type="molecule type" value="Genomic_DNA"/>
</dbReference>
<dbReference type="PANTHER" id="PTHR11058:SF22">
    <property type="entry name" value="NADH-QUINONE OXIDOREDUCTASE SUBUNIT A"/>
    <property type="match status" value="1"/>
</dbReference>
<keyword evidence="6 11" id="KW-0874">Quinone</keyword>
<dbReference type="InterPro" id="IPR038430">
    <property type="entry name" value="NDAH_ubi_oxred_su3_sf"/>
</dbReference>
<dbReference type="HAMAP" id="MF_01394">
    <property type="entry name" value="NDH1_NuoA"/>
    <property type="match status" value="1"/>
</dbReference>
<dbReference type="AlphaFoldDB" id="A0A831YD17"/>
<evidence type="ECO:0000256" key="4">
    <source>
        <dbReference type="ARBA" id="ARBA00022475"/>
    </source>
</evidence>
<keyword evidence="5 11" id="KW-0812">Transmembrane</keyword>
<dbReference type="GO" id="GO:0008137">
    <property type="term" value="F:NADH dehydrogenase (ubiquinone) activity"/>
    <property type="evidence" value="ECO:0007669"/>
    <property type="project" value="InterPro"/>
</dbReference>
<name>A0A831YD17_9AQUI</name>
<evidence type="ECO:0000313" key="13">
    <source>
        <dbReference type="EMBL" id="HEV09187.1"/>
    </source>
</evidence>
<protein>
    <recommendedName>
        <fullName evidence="11">NADH-quinone oxidoreductase subunit A</fullName>
        <ecNumber evidence="11">7.1.1.-</ecNumber>
    </recommendedName>
    <alternativeName>
        <fullName evidence="11">NADH dehydrogenase I subunit A</fullName>
    </alternativeName>
    <alternativeName>
        <fullName evidence="11">NDH-1 subunit A</fullName>
    </alternativeName>
    <alternativeName>
        <fullName evidence="11">NUO1</fullName>
    </alternativeName>
</protein>
<dbReference type="Pfam" id="PF00507">
    <property type="entry name" value="Oxidored_q4"/>
    <property type="match status" value="1"/>
</dbReference>
<dbReference type="GO" id="GO:0030964">
    <property type="term" value="C:NADH dehydrogenase complex"/>
    <property type="evidence" value="ECO:0007669"/>
    <property type="project" value="TreeGrafter"/>
</dbReference>
<evidence type="ECO:0000256" key="3">
    <source>
        <dbReference type="ARBA" id="ARBA00022448"/>
    </source>
</evidence>
<sequence length="123" mass="14092">METGYFGLAVFFIIAVVIGAALLILNRLLAPRTPEPYEGYPYECGVPIYDKTTWTTIDQKYYLLGLLLVLFDLESAFVFPWAVIFKEVAQVASGFIFTEMFIFLLILILGYIYAWKKGALKWQ</sequence>
<dbReference type="EC" id="7.1.1.-" evidence="11"/>
<dbReference type="InterPro" id="IPR023043">
    <property type="entry name" value="NAD(P)H_OxRDtase_bac/plastid"/>
</dbReference>
<evidence type="ECO:0000256" key="5">
    <source>
        <dbReference type="ARBA" id="ARBA00022692"/>
    </source>
</evidence>
<proteinExistence type="inferred from homology"/>
<comment type="function">
    <text evidence="11">NDH-1 shuttles electrons from NADH, via FMN and iron-sulfur (Fe-S) centers, to quinones in the respiratory chain. The immediate electron acceptor for the enzyme in this species is believed to be ubiquinone. Couples the redox reaction to proton translocation (for every two electrons transferred, four hydrogen ions are translocated across the cytoplasmic membrane), and thus conserves the redox energy in a proton gradient.</text>
</comment>
<dbReference type="GO" id="GO:0050136">
    <property type="term" value="F:NADH dehydrogenase (quinone) (non-electrogenic) activity"/>
    <property type="evidence" value="ECO:0007669"/>
    <property type="project" value="UniProtKB-UniRule"/>
</dbReference>